<evidence type="ECO:0000256" key="8">
    <source>
        <dbReference type="ARBA" id="ARBA00022490"/>
    </source>
</evidence>
<keyword evidence="10" id="KW-0091">Biomineralization</keyword>
<dbReference type="EMBL" id="KB320495">
    <property type="protein sequence ID" value="ELW70442.1"/>
    <property type="molecule type" value="Genomic_DNA"/>
</dbReference>
<gene>
    <name evidence="15" type="ORF">TREES_T100019232</name>
</gene>
<evidence type="ECO:0000313" key="15">
    <source>
        <dbReference type="EMBL" id="ELW70442.1"/>
    </source>
</evidence>
<evidence type="ECO:0000256" key="4">
    <source>
        <dbReference type="ARBA" id="ARBA00004613"/>
    </source>
</evidence>
<evidence type="ECO:0000256" key="3">
    <source>
        <dbReference type="ARBA" id="ARBA00004496"/>
    </source>
</evidence>
<keyword evidence="9" id="KW-0964">Secreted</keyword>
<protein>
    <recommendedName>
        <fullName evidence="7">Odontogenic ameloblast-associated protein</fullName>
    </recommendedName>
    <alternativeName>
        <fullName evidence="14">Apin</fullName>
    </alternativeName>
</protein>
<accession>L9L9P8</accession>
<dbReference type="InterPro" id="IPR026802">
    <property type="entry name" value="Odam"/>
</dbReference>
<comment type="subunit">
    <text evidence="6">Interacts (via C-terminus) with ARHGEF5.</text>
</comment>
<dbReference type="eggNOG" id="ENOG502SCUZ">
    <property type="taxonomic scope" value="Eukaryota"/>
</dbReference>
<evidence type="ECO:0000256" key="11">
    <source>
        <dbReference type="ARBA" id="ARBA00022729"/>
    </source>
</evidence>
<comment type="subcellular location">
    <subcellularLocation>
        <location evidence="3">Cytoplasm</location>
    </subcellularLocation>
    <subcellularLocation>
        <location evidence="2">Nucleus</location>
    </subcellularLocation>
    <subcellularLocation>
        <location evidence="4">Secreted</location>
    </subcellularLocation>
</comment>
<sequence length="611" mass="66907">MSSWETFMANAYPFMHGMKTKTTVEDKHKKLLNEIYTVFQKANIKLLQALYQQLAVMNSWELIKANAYPIIPIMDYDGYGYPLNTPLNIPYDSPNNFPALMGHPPVKTTPRHPENPVTDARNPLYPWIPASPGGSYKYHMPGFPLAPELTLPVSLPPFPEASPLDSHSSIPTAPAAPHIAAGPASNAPAAPEPIVPVVPAAASPVAASPAALKSEAVIPYPAEFTPTELAAAELAAVQPPAYKVVGAKPVAAEPFLAEPVPVKPYPAELAVAELAAAEFVAAKPAAAEPFLIPQRLLSASNSNELLLNLNNAQLLPLQLQGPFNSLIPPFSGIVQQQQQAQLPRLSQFSLSTLDQFARLLPNRIPFQGQVTFAQGTHTGQLDPLQSQTPLQTQQGSNHMLQSYYPIYMFLPWESQQTVTQSPAQTGQQQFEEQAILGGQQHLAFDPFLSIAPETAVMCPENDARLFDQKTMPYTLLPLVLNSYPAFKPSYYPYYPVMSMNNPYMSHKVYKNPVVFRSLAHIPHWTQMPYIYLPPMVHYPTSHPQLKGMSLKKIPTKTNTPTINTIASVEPTPIPNIEPMVNTPVVTPETSSEFIIKNTPETTTVPVSSPTA</sequence>
<proteinExistence type="inferred from homology"/>
<evidence type="ECO:0000256" key="12">
    <source>
        <dbReference type="ARBA" id="ARBA00023180"/>
    </source>
</evidence>
<dbReference type="STRING" id="246437.L9L9P8"/>
<dbReference type="PANTHER" id="PTHR16237:SF3">
    <property type="entry name" value="ODONTOGENIC AMELOBLAST-ASSOCIATED PROTEIN"/>
    <property type="match status" value="1"/>
</dbReference>
<dbReference type="GO" id="GO:0005737">
    <property type="term" value="C:cytoplasm"/>
    <property type="evidence" value="ECO:0007669"/>
    <property type="project" value="UniProtKB-SubCell"/>
</dbReference>
<evidence type="ECO:0000256" key="7">
    <source>
        <dbReference type="ARBA" id="ARBA00017762"/>
    </source>
</evidence>
<evidence type="ECO:0000256" key="10">
    <source>
        <dbReference type="ARBA" id="ARBA00022591"/>
    </source>
</evidence>
<dbReference type="Proteomes" id="UP000011518">
    <property type="component" value="Unassembled WGS sequence"/>
</dbReference>
<evidence type="ECO:0000256" key="9">
    <source>
        <dbReference type="ARBA" id="ARBA00022525"/>
    </source>
</evidence>
<evidence type="ECO:0000256" key="6">
    <source>
        <dbReference type="ARBA" id="ARBA00011457"/>
    </source>
</evidence>
<dbReference type="GO" id="GO:0005634">
    <property type="term" value="C:nucleus"/>
    <property type="evidence" value="ECO:0007669"/>
    <property type="project" value="UniProtKB-SubCell"/>
</dbReference>
<keyword evidence="13" id="KW-0539">Nucleus</keyword>
<comment type="similarity">
    <text evidence="5">Belongs to the ODAM family.</text>
</comment>
<dbReference type="PANTHER" id="PTHR16237">
    <property type="entry name" value="ODONTOGENIC AMELOBLAST-ASSOCIATED PROTEIN"/>
    <property type="match status" value="1"/>
</dbReference>
<evidence type="ECO:0000256" key="14">
    <source>
        <dbReference type="ARBA" id="ARBA00030324"/>
    </source>
</evidence>
<dbReference type="GO" id="GO:0005576">
    <property type="term" value="C:extracellular region"/>
    <property type="evidence" value="ECO:0007669"/>
    <property type="project" value="UniProtKB-SubCell"/>
</dbReference>
<keyword evidence="8" id="KW-0963">Cytoplasm</keyword>
<keyword evidence="11" id="KW-0732">Signal</keyword>
<keyword evidence="16" id="KW-1185">Reference proteome</keyword>
<comment type="function">
    <text evidence="1">Tooth-associated epithelia protein that probably plays a role in odontogenesis, the complex process that results in the initiation and generation of the tooth. May be incorporated in the enamel matrix at the end of mineralization process. Involved in the induction of RHOA activity via interaction with ARHGEF and expression of downstream factors such as ROCK. Plays a role in attachment of the junctional epithelium to the tooth surface.</text>
</comment>
<dbReference type="InParanoid" id="L9L9P8"/>
<reference evidence="16" key="2">
    <citation type="journal article" date="2013" name="Nat. Commun.">
        <title>Genome of the Chinese tree shrew.</title>
        <authorList>
            <person name="Fan Y."/>
            <person name="Huang Z.Y."/>
            <person name="Cao C.C."/>
            <person name="Chen C.S."/>
            <person name="Chen Y.X."/>
            <person name="Fan D.D."/>
            <person name="He J."/>
            <person name="Hou H.L."/>
            <person name="Hu L."/>
            <person name="Hu X.T."/>
            <person name="Jiang X.T."/>
            <person name="Lai R."/>
            <person name="Lang Y.S."/>
            <person name="Liang B."/>
            <person name="Liao S.G."/>
            <person name="Mu D."/>
            <person name="Ma Y.Y."/>
            <person name="Niu Y.Y."/>
            <person name="Sun X.Q."/>
            <person name="Xia J.Q."/>
            <person name="Xiao J."/>
            <person name="Xiong Z.Q."/>
            <person name="Xu L."/>
            <person name="Yang L."/>
            <person name="Zhang Y."/>
            <person name="Zhao W."/>
            <person name="Zhao X.D."/>
            <person name="Zheng Y.T."/>
            <person name="Zhou J.M."/>
            <person name="Zhu Y.B."/>
            <person name="Zhang G.J."/>
            <person name="Wang J."/>
            <person name="Yao Y.G."/>
        </authorList>
    </citation>
    <scope>NUCLEOTIDE SEQUENCE [LARGE SCALE GENOMIC DNA]</scope>
</reference>
<name>L9L9P8_TUPCH</name>
<dbReference type="GO" id="GO:0042475">
    <property type="term" value="P:odontogenesis of dentin-containing tooth"/>
    <property type="evidence" value="ECO:0007669"/>
    <property type="project" value="TreeGrafter"/>
</dbReference>
<evidence type="ECO:0000256" key="1">
    <source>
        <dbReference type="ARBA" id="ARBA00002615"/>
    </source>
</evidence>
<keyword evidence="12" id="KW-0325">Glycoprotein</keyword>
<dbReference type="GO" id="GO:0031214">
    <property type="term" value="P:biomineral tissue development"/>
    <property type="evidence" value="ECO:0007669"/>
    <property type="project" value="UniProtKB-KW"/>
</dbReference>
<evidence type="ECO:0000256" key="5">
    <source>
        <dbReference type="ARBA" id="ARBA00009134"/>
    </source>
</evidence>
<organism evidence="15 16">
    <name type="scientific">Tupaia chinensis</name>
    <name type="common">Chinese tree shrew</name>
    <name type="synonym">Tupaia belangeri chinensis</name>
    <dbReference type="NCBI Taxonomy" id="246437"/>
    <lineage>
        <taxon>Eukaryota</taxon>
        <taxon>Metazoa</taxon>
        <taxon>Chordata</taxon>
        <taxon>Craniata</taxon>
        <taxon>Vertebrata</taxon>
        <taxon>Euteleostomi</taxon>
        <taxon>Mammalia</taxon>
        <taxon>Eutheria</taxon>
        <taxon>Euarchontoglires</taxon>
        <taxon>Scandentia</taxon>
        <taxon>Tupaiidae</taxon>
        <taxon>Tupaia</taxon>
    </lineage>
</organism>
<reference evidence="16" key="1">
    <citation type="submission" date="2012-07" db="EMBL/GenBank/DDBJ databases">
        <title>Genome of the Chinese tree shrew, a rising model animal genetically related to primates.</title>
        <authorList>
            <person name="Zhang G."/>
            <person name="Fan Y."/>
            <person name="Yao Y."/>
            <person name="Huang Z."/>
        </authorList>
    </citation>
    <scope>NUCLEOTIDE SEQUENCE [LARGE SCALE GENOMIC DNA]</scope>
</reference>
<evidence type="ECO:0000313" key="16">
    <source>
        <dbReference type="Proteomes" id="UP000011518"/>
    </source>
</evidence>
<dbReference type="Pfam" id="PF15424">
    <property type="entry name" value="ODAM"/>
    <property type="match status" value="1"/>
</dbReference>
<dbReference type="AlphaFoldDB" id="L9L9P8"/>
<evidence type="ECO:0000256" key="13">
    <source>
        <dbReference type="ARBA" id="ARBA00023242"/>
    </source>
</evidence>
<evidence type="ECO:0000256" key="2">
    <source>
        <dbReference type="ARBA" id="ARBA00004123"/>
    </source>
</evidence>